<dbReference type="EMBL" id="CP050854">
    <property type="protein sequence ID" value="QTF08741.1"/>
    <property type="molecule type" value="Genomic_DNA"/>
</dbReference>
<comment type="pathway">
    <text evidence="1">Siderophore biosynthesis.</text>
</comment>
<evidence type="ECO:0000259" key="4">
    <source>
        <dbReference type="Pfam" id="PF13193"/>
    </source>
</evidence>
<accession>A0ABX7UST6</accession>
<proteinExistence type="predicted"/>
<dbReference type="InterPro" id="IPR011963">
    <property type="entry name" value="DHB_AMP_lig"/>
</dbReference>
<evidence type="ECO:0000313" key="5">
    <source>
        <dbReference type="EMBL" id="QTF08741.1"/>
    </source>
</evidence>
<dbReference type="InterPro" id="IPR045851">
    <property type="entry name" value="AMP-bd_C_sf"/>
</dbReference>
<dbReference type="NCBIfam" id="TIGR02275">
    <property type="entry name" value="DHB_AMP_lig"/>
    <property type="match status" value="1"/>
</dbReference>
<reference evidence="5 6" key="1">
    <citation type="submission" date="2020-03" db="EMBL/GenBank/DDBJ databases">
        <authorList>
            <person name="Bakhshi Ganjeh M."/>
        </authorList>
    </citation>
    <scope>NUCLEOTIDE SEQUENCE [LARGE SCALE GENOMIC DNA]</scope>
    <source>
        <strain evidence="6">Iran 50</strain>
    </source>
</reference>
<evidence type="ECO:0000313" key="6">
    <source>
        <dbReference type="Proteomes" id="UP000671960"/>
    </source>
</evidence>
<dbReference type="Pfam" id="PF13193">
    <property type="entry name" value="AMP-binding_C"/>
    <property type="match status" value="1"/>
</dbReference>
<dbReference type="InterPro" id="IPR050237">
    <property type="entry name" value="ATP-dep_AMP-bd_enzyme"/>
</dbReference>
<feature type="domain" description="AMP-binding enzyme C-terminal" evidence="4">
    <location>
        <begin position="445"/>
        <end position="520"/>
    </location>
</feature>
<dbReference type="EC" id="2.7.7.58" evidence="5"/>
<evidence type="ECO:0000259" key="3">
    <source>
        <dbReference type="Pfam" id="PF00501"/>
    </source>
</evidence>
<evidence type="ECO:0000256" key="2">
    <source>
        <dbReference type="ARBA" id="ARBA00022598"/>
    </source>
</evidence>
<dbReference type="CDD" id="cd05920">
    <property type="entry name" value="23DHB-AMP_lg"/>
    <property type="match status" value="1"/>
</dbReference>
<dbReference type="PROSITE" id="PS00455">
    <property type="entry name" value="AMP_BINDING"/>
    <property type="match status" value="1"/>
</dbReference>
<keyword evidence="5" id="KW-0548">Nucleotidyltransferase</keyword>
<dbReference type="Gene3D" id="3.40.50.12780">
    <property type="entry name" value="N-terminal domain of ligase-like"/>
    <property type="match status" value="1"/>
</dbReference>
<dbReference type="InterPro" id="IPR025110">
    <property type="entry name" value="AMP-bd_C"/>
</dbReference>
<dbReference type="RefSeq" id="WP_208227080.1">
    <property type="nucleotide sequence ID" value="NZ_CP050854.1"/>
</dbReference>
<evidence type="ECO:0000256" key="1">
    <source>
        <dbReference type="ARBA" id="ARBA00004924"/>
    </source>
</evidence>
<dbReference type="Proteomes" id="UP000671960">
    <property type="component" value="Chromosome"/>
</dbReference>
<dbReference type="InterPro" id="IPR020845">
    <property type="entry name" value="AMP-binding_CS"/>
</dbReference>
<feature type="domain" description="AMP-dependent synthetase/ligase" evidence="3">
    <location>
        <begin position="32"/>
        <end position="394"/>
    </location>
</feature>
<organism evidence="5 6">
    <name type="scientific">Brenneria izadpanahii</name>
    <dbReference type="NCBI Taxonomy" id="2722756"/>
    <lineage>
        <taxon>Bacteria</taxon>
        <taxon>Pseudomonadati</taxon>
        <taxon>Pseudomonadota</taxon>
        <taxon>Gammaproteobacteria</taxon>
        <taxon>Enterobacterales</taxon>
        <taxon>Pectobacteriaceae</taxon>
        <taxon>Brenneria</taxon>
    </lineage>
</organism>
<dbReference type="NCBIfam" id="NF008192">
    <property type="entry name" value="PRK10946.1"/>
    <property type="match status" value="1"/>
</dbReference>
<dbReference type="Gene3D" id="3.30.300.30">
    <property type="match status" value="1"/>
</dbReference>
<keyword evidence="5" id="KW-0808">Transferase</keyword>
<dbReference type="PANTHER" id="PTHR43767:SF1">
    <property type="entry name" value="NONRIBOSOMAL PEPTIDE SYNTHASE PES1 (EUROFUNG)-RELATED"/>
    <property type="match status" value="1"/>
</dbReference>
<gene>
    <name evidence="5" type="primary">entE</name>
    <name evidence="5" type="ORF">HC231_13135</name>
</gene>
<dbReference type="InterPro" id="IPR000873">
    <property type="entry name" value="AMP-dep_synth/lig_dom"/>
</dbReference>
<dbReference type="Pfam" id="PF00501">
    <property type="entry name" value="AMP-binding"/>
    <property type="match status" value="1"/>
</dbReference>
<sequence>MRIEFTPWPDEFAQRYRQKGYWIDRPLGDILHRQYQARPDAAAIICGERQWSYRQFEQQASALAANLTREGLRAGDSALVQLPNVAEFYLTFFALLKIGVAPVNALFSHNRLELTAYADLVAPRLLIASRQHPLFADDRFLHEWRTQYPTLTTVLLDGSGDERDLQRWLKAGSPQEYRPSDAAEVAFFQLSGGTTGTPKLIPRTHNDYYYSVRRSAEICRLTPSTRYLCALPAAHNYSLSSPGALGVFYAGGCVVLAGDPGPMTCFPLIKRHGIDMTSLVPPAAALWAQSAAQYQDDLASLKLLQVGGARLSESVACRIPAQLGCKLQQVLGMAEGLVNYTRLDDDDEHIFTTQGRPMCPDDEIRVVDQQGNPVPAGAEGQLITRGPYTIRGYYRNPEHNKRAFDAEGFYHSGDVVRMTEDGYLCVVGREKDQINRGGEKIAAEEIENLLLKHASVVHAALVAMPDPTLGEKSCAFIVATDSKLNALTLRKYLRSQGIAEYKLPDRIELIDVLPVTPVGKIDKRALRGRLSETTQP</sequence>
<dbReference type="InterPro" id="IPR042099">
    <property type="entry name" value="ANL_N_sf"/>
</dbReference>
<name>A0ABX7UST6_9GAMM</name>
<dbReference type="PANTHER" id="PTHR43767">
    <property type="entry name" value="LONG-CHAIN-FATTY-ACID--COA LIGASE"/>
    <property type="match status" value="1"/>
</dbReference>
<dbReference type="GO" id="GO:0016779">
    <property type="term" value="F:nucleotidyltransferase activity"/>
    <property type="evidence" value="ECO:0007669"/>
    <property type="project" value="UniProtKB-KW"/>
</dbReference>
<keyword evidence="6" id="KW-1185">Reference proteome</keyword>
<keyword evidence="2" id="KW-0436">Ligase</keyword>
<dbReference type="SUPFAM" id="SSF56801">
    <property type="entry name" value="Acetyl-CoA synthetase-like"/>
    <property type="match status" value="1"/>
</dbReference>
<protein>
    <submittedName>
        <fullName evidence="5">(2,3-dihydroxybenzoyl)adenylate synthase</fullName>
        <ecNumber evidence="5">2.7.7.58</ecNumber>
    </submittedName>
</protein>